<dbReference type="InterPro" id="IPR013783">
    <property type="entry name" value="Ig-like_fold"/>
</dbReference>
<evidence type="ECO:0000313" key="6">
    <source>
        <dbReference type="RefSeq" id="XP_030056928.1"/>
    </source>
</evidence>
<evidence type="ECO:0000256" key="2">
    <source>
        <dbReference type="SAM" id="Phobius"/>
    </source>
</evidence>
<keyword evidence="2" id="KW-1133">Transmembrane helix</keyword>
<gene>
    <name evidence="6" type="primary">LOC115468918</name>
</gene>
<feature type="domain" description="Ig-like" evidence="4">
    <location>
        <begin position="855"/>
        <end position="944"/>
    </location>
</feature>
<name>A0A6P7XWM8_9AMPH</name>
<feature type="signal peptide" evidence="3">
    <location>
        <begin position="1"/>
        <end position="24"/>
    </location>
</feature>
<dbReference type="SMART" id="SM00409">
    <property type="entry name" value="IG"/>
    <property type="match status" value="4"/>
</dbReference>
<dbReference type="InterPro" id="IPR003599">
    <property type="entry name" value="Ig_sub"/>
</dbReference>
<dbReference type="GeneID" id="115468918"/>
<dbReference type="InterPro" id="IPR003006">
    <property type="entry name" value="Ig/MHC_CS"/>
</dbReference>
<evidence type="ECO:0000256" key="1">
    <source>
        <dbReference type="ARBA" id="ARBA00023319"/>
    </source>
</evidence>
<dbReference type="Pfam" id="PF07654">
    <property type="entry name" value="C1-set"/>
    <property type="match status" value="5"/>
</dbReference>
<keyword evidence="1" id="KW-0393">Immunoglobulin domain</keyword>
<reference evidence="6" key="1">
    <citation type="submission" date="2025-08" db="UniProtKB">
        <authorList>
            <consortium name="RefSeq"/>
        </authorList>
    </citation>
    <scope>IDENTIFICATION</scope>
</reference>
<feature type="transmembrane region" description="Helical" evidence="2">
    <location>
        <begin position="251"/>
        <end position="273"/>
    </location>
</feature>
<evidence type="ECO:0000313" key="5">
    <source>
        <dbReference type="Proteomes" id="UP000515156"/>
    </source>
</evidence>
<keyword evidence="2" id="KW-0812">Transmembrane</keyword>
<dbReference type="CDD" id="cd00098">
    <property type="entry name" value="IgC1"/>
    <property type="match status" value="1"/>
</dbReference>
<keyword evidence="3" id="KW-0732">Signal</keyword>
<dbReference type="InterPro" id="IPR036179">
    <property type="entry name" value="Ig-like_dom_sf"/>
</dbReference>
<dbReference type="RefSeq" id="XP_030056928.1">
    <property type="nucleotide sequence ID" value="XM_030201068.1"/>
</dbReference>
<dbReference type="OrthoDB" id="9983389at2759"/>
<dbReference type="AlphaFoldDB" id="A0A6P7XWM8"/>
<dbReference type="InterPro" id="IPR003597">
    <property type="entry name" value="Ig_C1-set"/>
</dbReference>
<keyword evidence="5" id="KW-1185">Reference proteome</keyword>
<feature type="domain" description="Ig-like" evidence="4">
    <location>
        <begin position="415"/>
        <end position="535"/>
    </location>
</feature>
<feature type="domain" description="Ig-like" evidence="4">
    <location>
        <begin position="138"/>
        <end position="239"/>
    </location>
</feature>
<organism evidence="5 6">
    <name type="scientific">Microcaecilia unicolor</name>
    <dbReference type="NCBI Taxonomy" id="1415580"/>
    <lineage>
        <taxon>Eukaryota</taxon>
        <taxon>Metazoa</taxon>
        <taxon>Chordata</taxon>
        <taxon>Craniata</taxon>
        <taxon>Vertebrata</taxon>
        <taxon>Euteleostomi</taxon>
        <taxon>Amphibia</taxon>
        <taxon>Gymnophiona</taxon>
        <taxon>Siphonopidae</taxon>
        <taxon>Microcaecilia</taxon>
    </lineage>
</organism>
<protein>
    <submittedName>
        <fullName evidence="6">Uncharacterized protein LOC115468918 isoform X1</fullName>
    </submittedName>
</protein>
<dbReference type="InterPro" id="IPR007110">
    <property type="entry name" value="Ig-like_dom"/>
</dbReference>
<dbReference type="PROSITE" id="PS00290">
    <property type="entry name" value="IG_MHC"/>
    <property type="match status" value="2"/>
</dbReference>
<keyword evidence="2" id="KW-0472">Membrane</keyword>
<dbReference type="InParanoid" id="A0A6P7XWM8"/>
<evidence type="ECO:0000256" key="3">
    <source>
        <dbReference type="SAM" id="SignalP"/>
    </source>
</evidence>
<dbReference type="PROSITE" id="PS50835">
    <property type="entry name" value="IG_LIKE"/>
    <property type="match status" value="7"/>
</dbReference>
<sequence length="953" mass="108539">MARGISLASQLLFAAFFIIHTADADIKLKMSGSPLQIAFSENVALECLLLDYSGSLDSETLGVLWKFGEADIISYAAGRFNKHWDNVDMSKEDLLRKNMTLHLRNVSVWHEGTYTCKVFIVPAHKVSGSITLIISARPFVTVSSPESVEVGREASLLCKVNGYYGSDIQIQWIRVKNDRTEFISANVCQGRPVVNLDGRYNVSVEAVVEPVQEDIGSQYACLVKHRSFSPNYIEKANFTVKEQKDDTSAHIVIGIVIGCLITLILSVIFYVYYRGFYEVSPKVSQIKVLSRFIHKEKARLKIDVSGFTSSTIQISWYRNEDEKVIKRWRKIEKALHWKRECSRDGHQSGSRHNWKATLSDATKTTDGTYCLSSELEFEPDIEEGLSTEITCEIMHKKGVKPIVRRIAVTIEGVPPKLSEIIKPPIVLHNVPVTLICPINFFKPRGITVSWCKKSKEGQVMEIVKLHRHTVLSEEIAENAQRKYEHSVDEIGFPDATYSMNSKLLFKPTIEEDDDFEYCCKVMHMSLREPLEIKVQLDIKVRPVIGDIICNTVNPELGKPLELMCKIHSFYPQPITVKWLKATEVLPESKIWNTYDYEDKMKYEVCSQYSLAPTLEDEKKKFVCRVEHESLSQPMQQEYTLPSLAIAPEVGTIWCSSSEPEVGRDLTLSCAVEKYFPRQIQVEWYRGHTRIDKEHVCNVERFEHRAFYMTSSVTIKPTRDDHCTEFRIEVCHSTISTKPIAQTFILKFPGLPNFLPFCLDPLQPVYGQPLALKCSVEGFDSKEFEVSWVQDGEELTKGVQNSGPFNTPVGYKIESVLNIMVTARNFEKEIIFKVHNNCTKQTFQHRLMLPLSAVSPEISEITLSKDVPRLGEITLSCTARGFSPGNIKVLWSRGWTDCRSSDFTQNLVLEENGLYSLTTELVTLLVKEDVQYSCEICHHQTKTVQARKYIVKCS</sequence>
<dbReference type="Proteomes" id="UP000515156">
    <property type="component" value="Chromosome 4"/>
</dbReference>
<evidence type="ECO:0000259" key="4">
    <source>
        <dbReference type="PROSITE" id="PS50835"/>
    </source>
</evidence>
<feature type="domain" description="Ig-like" evidence="4">
    <location>
        <begin position="542"/>
        <end position="639"/>
    </location>
</feature>
<feature type="domain" description="Ig-like" evidence="4">
    <location>
        <begin position="751"/>
        <end position="793"/>
    </location>
</feature>
<dbReference type="Gene3D" id="2.60.40.10">
    <property type="entry name" value="Immunoglobulins"/>
    <property type="match status" value="8"/>
</dbReference>
<proteinExistence type="predicted"/>
<dbReference type="PANTHER" id="PTHR23411">
    <property type="entry name" value="TAPASIN"/>
    <property type="match status" value="1"/>
</dbReference>
<dbReference type="InterPro" id="IPR050380">
    <property type="entry name" value="Immune_Resp_Modulators"/>
</dbReference>
<dbReference type="SMART" id="SM00407">
    <property type="entry name" value="IGc1"/>
    <property type="match status" value="5"/>
</dbReference>
<accession>A0A6P7XWM8</accession>
<feature type="domain" description="Ig-like" evidence="4">
    <location>
        <begin position="40"/>
        <end position="127"/>
    </location>
</feature>
<dbReference type="KEGG" id="muo:115468918"/>
<feature type="domain" description="Ig-like" evidence="4">
    <location>
        <begin position="641"/>
        <end position="685"/>
    </location>
</feature>
<feature type="chain" id="PRO_5027813903" evidence="3">
    <location>
        <begin position="25"/>
        <end position="953"/>
    </location>
</feature>
<dbReference type="SUPFAM" id="SSF48726">
    <property type="entry name" value="Immunoglobulin"/>
    <property type="match status" value="8"/>
</dbReference>